<dbReference type="SUPFAM" id="SSF48295">
    <property type="entry name" value="TrpR-like"/>
    <property type="match status" value="1"/>
</dbReference>
<dbReference type="Gene3D" id="1.10.10.10">
    <property type="entry name" value="Winged helix-like DNA-binding domain superfamily/Winged helix DNA-binding domain"/>
    <property type="match status" value="1"/>
</dbReference>
<sequence length="98" mass="11105">MLENQSFRPESVIGPLGEPLTMETLPSPNTRRWVVRRKAEVVAAVKGGLLTTDEACERYSLSLEEFTSWQRAVERAGLAGLRVTRTQHYRALFERGND</sequence>
<dbReference type="RefSeq" id="WP_088713615.1">
    <property type="nucleotide sequence ID" value="NZ_NFZT01000007.1"/>
</dbReference>
<reference evidence="3" key="1">
    <citation type="submission" date="2017-05" db="EMBL/GenBank/DDBJ databases">
        <authorList>
            <person name="Lin X."/>
        </authorList>
    </citation>
    <scope>NUCLEOTIDE SEQUENCE [LARGE SCALE GENOMIC DNA]</scope>
    <source>
        <strain evidence="3">JLT2012</strain>
    </source>
</reference>
<dbReference type="OrthoDB" id="9796775at2"/>
<dbReference type="STRING" id="1234595.C725_1643"/>
<proteinExistence type="predicted"/>
<protein>
    <recommendedName>
        <fullName evidence="4">DUF1153 domain-containing protein</fullName>
    </recommendedName>
</protein>
<evidence type="ECO:0000256" key="1">
    <source>
        <dbReference type="SAM" id="MobiDB-lite"/>
    </source>
</evidence>
<dbReference type="InterPro" id="IPR009534">
    <property type="entry name" value="DUF1153"/>
</dbReference>
<organism evidence="2 3">
    <name type="scientific">Pacificimonas flava</name>
    <dbReference type="NCBI Taxonomy" id="1234595"/>
    <lineage>
        <taxon>Bacteria</taxon>
        <taxon>Pseudomonadati</taxon>
        <taxon>Pseudomonadota</taxon>
        <taxon>Alphaproteobacteria</taxon>
        <taxon>Sphingomonadales</taxon>
        <taxon>Sphingosinicellaceae</taxon>
        <taxon>Pacificimonas</taxon>
    </lineage>
</organism>
<dbReference type="Pfam" id="PF06627">
    <property type="entry name" value="DUF1153"/>
    <property type="match status" value="1"/>
</dbReference>
<dbReference type="Proteomes" id="UP000198462">
    <property type="component" value="Unassembled WGS sequence"/>
</dbReference>
<evidence type="ECO:0008006" key="4">
    <source>
        <dbReference type="Google" id="ProtNLM"/>
    </source>
</evidence>
<dbReference type="GO" id="GO:0043565">
    <property type="term" value="F:sequence-specific DNA binding"/>
    <property type="evidence" value="ECO:0007669"/>
    <property type="project" value="InterPro"/>
</dbReference>
<accession>A0A219B1Y4</accession>
<evidence type="ECO:0000313" key="2">
    <source>
        <dbReference type="EMBL" id="OWV31819.1"/>
    </source>
</evidence>
<feature type="region of interest" description="Disordered" evidence="1">
    <location>
        <begin position="1"/>
        <end position="25"/>
    </location>
</feature>
<gene>
    <name evidence="2" type="ORF">B5C34_15030</name>
</gene>
<name>A0A219B1Y4_9SPHN</name>
<dbReference type="AlphaFoldDB" id="A0A219B1Y4"/>
<dbReference type="EMBL" id="NFZT01000007">
    <property type="protein sequence ID" value="OWV31819.1"/>
    <property type="molecule type" value="Genomic_DNA"/>
</dbReference>
<comment type="caution">
    <text evidence="2">The sequence shown here is derived from an EMBL/GenBank/DDBJ whole genome shotgun (WGS) entry which is preliminary data.</text>
</comment>
<evidence type="ECO:0000313" key="3">
    <source>
        <dbReference type="Proteomes" id="UP000198462"/>
    </source>
</evidence>
<dbReference type="InterPro" id="IPR036388">
    <property type="entry name" value="WH-like_DNA-bd_sf"/>
</dbReference>
<dbReference type="InterPro" id="IPR010921">
    <property type="entry name" value="Trp_repressor/repl_initiator"/>
</dbReference>
<keyword evidence="3" id="KW-1185">Reference proteome</keyword>